<accession>A0A2P9HZU0</accession>
<sequence>MTAHPAGPVGDYWARHELACALTLGATGLPCVQAGVELLIDTDLWLHRPDFVAEYITVDAGVATALAFVDWDGAITALQEGRLPCSGGERAVLRIAASMSGGIPVDLRDVLTSLDGVNLALTATAIGAAAGHPAGSAAPWKEAENT</sequence>
<evidence type="ECO:0000313" key="2">
    <source>
        <dbReference type="Proteomes" id="UP000190797"/>
    </source>
</evidence>
<accession>A0A1U9ZX74</accession>
<dbReference type="Proteomes" id="UP000190797">
    <property type="component" value="Chromosome"/>
</dbReference>
<keyword evidence="2" id="KW-1185">Reference proteome</keyword>
<name>A0A1U9ZX74_9ACTN</name>
<evidence type="ECO:0000313" key="1">
    <source>
        <dbReference type="EMBL" id="AQZ62553.1"/>
    </source>
</evidence>
<dbReference type="RefSeq" id="WP_080038709.1">
    <property type="nucleotide sequence ID" value="NZ_CP017717.1"/>
</dbReference>
<organism evidence="1 2">
    <name type="scientific">[Actinomadura] parvosata subsp. kistnae</name>
    <dbReference type="NCBI Taxonomy" id="1909395"/>
    <lineage>
        <taxon>Bacteria</taxon>
        <taxon>Bacillati</taxon>
        <taxon>Actinomycetota</taxon>
        <taxon>Actinomycetes</taxon>
        <taxon>Streptosporangiales</taxon>
        <taxon>Streptosporangiaceae</taxon>
        <taxon>Nonomuraea</taxon>
    </lineage>
</organism>
<dbReference type="AlphaFoldDB" id="A0A1U9ZX74"/>
<gene>
    <name evidence="1" type="ORF">BKM31_14770</name>
</gene>
<reference evidence="2" key="1">
    <citation type="journal article" date="2017" name="Med. Chem. Commun.">
        <title>Nonomuraea sp. ATCC 55076 harbours the largest actinomycete chromosome to date and the kistamicin biosynthetic gene cluster.</title>
        <authorList>
            <person name="Nazari B."/>
            <person name="Forneris C.C."/>
            <person name="Gibson M.I."/>
            <person name="Moon K."/>
            <person name="Schramma K.R."/>
            <person name="Seyedsayamdost M.R."/>
        </authorList>
    </citation>
    <scope>NUCLEOTIDE SEQUENCE [LARGE SCALE GENOMIC DNA]</scope>
    <source>
        <strain evidence="2">ATCC 55076</strain>
    </source>
</reference>
<proteinExistence type="predicted"/>
<protein>
    <submittedName>
        <fullName evidence="1">Uncharacterized protein</fullName>
    </submittedName>
</protein>
<dbReference type="OrthoDB" id="3532716at2"/>
<dbReference type="KEGG" id="noa:BKM31_14770"/>
<dbReference type="STRING" id="1909395.BKM31_14770"/>
<dbReference type="EMBL" id="CP017717">
    <property type="protein sequence ID" value="AQZ62553.1"/>
    <property type="molecule type" value="Genomic_DNA"/>
</dbReference>